<evidence type="ECO:0000313" key="5">
    <source>
        <dbReference type="Proteomes" id="UP000189818"/>
    </source>
</evidence>
<dbReference type="InterPro" id="IPR036641">
    <property type="entry name" value="HPT_dom_sf"/>
</dbReference>
<keyword evidence="2" id="KW-0597">Phosphoprotein</keyword>
<accession>A0A1T5D2G0</accession>
<evidence type="ECO:0000259" key="3">
    <source>
        <dbReference type="PROSITE" id="PS50894"/>
    </source>
</evidence>
<organism evidence="4 5">
    <name type="scientific">Rhizorhabdus histidinilytica</name>
    <dbReference type="NCBI Taxonomy" id="439228"/>
    <lineage>
        <taxon>Bacteria</taxon>
        <taxon>Pseudomonadati</taxon>
        <taxon>Pseudomonadota</taxon>
        <taxon>Alphaproteobacteria</taxon>
        <taxon>Sphingomonadales</taxon>
        <taxon>Sphingomonadaceae</taxon>
        <taxon>Rhizorhabdus</taxon>
    </lineage>
</organism>
<dbReference type="Proteomes" id="UP000189818">
    <property type="component" value="Unassembled WGS sequence"/>
</dbReference>
<dbReference type="Gene3D" id="1.20.120.160">
    <property type="entry name" value="HPT domain"/>
    <property type="match status" value="1"/>
</dbReference>
<dbReference type="AlphaFoldDB" id="A0A1T5D2G0"/>
<evidence type="ECO:0000313" key="4">
    <source>
        <dbReference type="EMBL" id="SKB65895.1"/>
    </source>
</evidence>
<proteinExistence type="predicted"/>
<dbReference type="PROSITE" id="PS50894">
    <property type="entry name" value="HPT"/>
    <property type="match status" value="1"/>
</dbReference>
<evidence type="ECO:0000256" key="2">
    <source>
        <dbReference type="PROSITE-ProRule" id="PRU00110"/>
    </source>
</evidence>
<feature type="domain" description="HPt" evidence="3">
    <location>
        <begin position="7"/>
        <end position="101"/>
    </location>
</feature>
<dbReference type="EMBL" id="FUYM01000004">
    <property type="protein sequence ID" value="SKB65895.1"/>
    <property type="molecule type" value="Genomic_DNA"/>
</dbReference>
<gene>
    <name evidence="4" type="ORF">SAMN06295920_104493</name>
</gene>
<name>A0A1T5D2G0_9SPHN</name>
<evidence type="ECO:0000256" key="1">
    <source>
        <dbReference type="ARBA" id="ARBA00023012"/>
    </source>
</evidence>
<keyword evidence="1" id="KW-0902">Two-component regulatory system</keyword>
<dbReference type="RefSeq" id="WP_079648401.1">
    <property type="nucleotide sequence ID" value="NZ_FUYM01000004.1"/>
</dbReference>
<reference evidence="5" key="1">
    <citation type="submission" date="2017-02" db="EMBL/GenBank/DDBJ databases">
        <authorList>
            <person name="Varghese N."/>
            <person name="Submissions S."/>
        </authorList>
    </citation>
    <scope>NUCLEOTIDE SEQUENCE [LARGE SCALE GENOMIC DNA]</scope>
    <source>
        <strain evidence="5">UM2</strain>
    </source>
</reference>
<sequence>MMADDRIAARMAVLRAKFVAELADDRAALRRHRTAALDKDELGAILHRLAGRGGTFGFTRISELAGRLEALCAEDAIEGSEAARLFDALDAAMTSLVESEA</sequence>
<dbReference type="InterPro" id="IPR008207">
    <property type="entry name" value="Sig_transdc_His_kin_Hpt_dom"/>
</dbReference>
<dbReference type="GO" id="GO:0004672">
    <property type="term" value="F:protein kinase activity"/>
    <property type="evidence" value="ECO:0007669"/>
    <property type="project" value="UniProtKB-ARBA"/>
</dbReference>
<protein>
    <submittedName>
        <fullName evidence="4">Hpt domain-containing protein</fullName>
    </submittedName>
</protein>
<dbReference type="Pfam" id="PF01627">
    <property type="entry name" value="Hpt"/>
    <property type="match status" value="1"/>
</dbReference>
<feature type="modified residue" description="Phosphohistidine" evidence="2">
    <location>
        <position position="47"/>
    </location>
</feature>
<dbReference type="GO" id="GO:0000160">
    <property type="term" value="P:phosphorelay signal transduction system"/>
    <property type="evidence" value="ECO:0007669"/>
    <property type="project" value="UniProtKB-KW"/>
</dbReference>
<keyword evidence="5" id="KW-1185">Reference proteome</keyword>
<dbReference type="OrthoDB" id="7429195at2"/>
<dbReference type="SUPFAM" id="SSF47226">
    <property type="entry name" value="Histidine-containing phosphotransfer domain, HPT domain"/>
    <property type="match status" value="1"/>
</dbReference>
<dbReference type="STRING" id="439228.SAMN06295920_104493"/>